<evidence type="ECO:0000313" key="2">
    <source>
        <dbReference type="Proteomes" id="UP000821865"/>
    </source>
</evidence>
<accession>A0ACB8E1A1</accession>
<evidence type="ECO:0000313" key="1">
    <source>
        <dbReference type="EMBL" id="KAH7980667.1"/>
    </source>
</evidence>
<proteinExistence type="predicted"/>
<protein>
    <submittedName>
        <fullName evidence="1">Uncharacterized protein</fullName>
    </submittedName>
</protein>
<name>A0ACB8E1A1_DERSI</name>
<sequence>MTTVTRTSDSEVVTRLVDMDRKLNMLLELPTKLNGIEESILLLSDRFDVIQQRQDRQEKELKDLRRKVKNIEKSGATKEPEQLQADIEALEWRSRSLNVEIRGIAETKREDLLEKVNDLAKELELKVVTGEDVVALHRLPSKPGKTPGIIMRCARHELKKAFTTKRKALNGPNDKRYICENMTSRSRKLLTFTKEWAKGSGYQFVWHTGGKILVRRAPGETAAVIKCEDDLKALHL</sequence>
<dbReference type="EMBL" id="CM023470">
    <property type="protein sequence ID" value="KAH7980667.1"/>
    <property type="molecule type" value="Genomic_DNA"/>
</dbReference>
<dbReference type="Proteomes" id="UP000821865">
    <property type="component" value="Chromosome 1"/>
</dbReference>
<organism evidence="1 2">
    <name type="scientific">Dermacentor silvarum</name>
    <name type="common">Tick</name>
    <dbReference type="NCBI Taxonomy" id="543639"/>
    <lineage>
        <taxon>Eukaryota</taxon>
        <taxon>Metazoa</taxon>
        <taxon>Ecdysozoa</taxon>
        <taxon>Arthropoda</taxon>
        <taxon>Chelicerata</taxon>
        <taxon>Arachnida</taxon>
        <taxon>Acari</taxon>
        <taxon>Parasitiformes</taxon>
        <taxon>Ixodida</taxon>
        <taxon>Ixodoidea</taxon>
        <taxon>Ixodidae</taxon>
        <taxon>Rhipicephalinae</taxon>
        <taxon>Dermacentor</taxon>
    </lineage>
</organism>
<gene>
    <name evidence="1" type="ORF">HPB49_018116</name>
</gene>
<keyword evidence="2" id="KW-1185">Reference proteome</keyword>
<comment type="caution">
    <text evidence="1">The sequence shown here is derived from an EMBL/GenBank/DDBJ whole genome shotgun (WGS) entry which is preliminary data.</text>
</comment>
<reference evidence="1" key="1">
    <citation type="submission" date="2020-05" db="EMBL/GenBank/DDBJ databases">
        <title>Large-scale comparative analyses of tick genomes elucidate their genetic diversity and vector capacities.</title>
        <authorList>
            <person name="Jia N."/>
            <person name="Wang J."/>
            <person name="Shi W."/>
            <person name="Du L."/>
            <person name="Sun Y."/>
            <person name="Zhan W."/>
            <person name="Jiang J."/>
            <person name="Wang Q."/>
            <person name="Zhang B."/>
            <person name="Ji P."/>
            <person name="Sakyi L.B."/>
            <person name="Cui X."/>
            <person name="Yuan T."/>
            <person name="Jiang B."/>
            <person name="Yang W."/>
            <person name="Lam T.T.-Y."/>
            <person name="Chang Q."/>
            <person name="Ding S."/>
            <person name="Wang X."/>
            <person name="Zhu J."/>
            <person name="Ruan X."/>
            <person name="Zhao L."/>
            <person name="Wei J."/>
            <person name="Que T."/>
            <person name="Du C."/>
            <person name="Cheng J."/>
            <person name="Dai P."/>
            <person name="Han X."/>
            <person name="Huang E."/>
            <person name="Gao Y."/>
            <person name="Liu J."/>
            <person name="Shao H."/>
            <person name="Ye R."/>
            <person name="Li L."/>
            <person name="Wei W."/>
            <person name="Wang X."/>
            <person name="Wang C."/>
            <person name="Yang T."/>
            <person name="Huo Q."/>
            <person name="Li W."/>
            <person name="Guo W."/>
            <person name="Chen H."/>
            <person name="Zhou L."/>
            <person name="Ni X."/>
            <person name="Tian J."/>
            <person name="Zhou Y."/>
            <person name="Sheng Y."/>
            <person name="Liu T."/>
            <person name="Pan Y."/>
            <person name="Xia L."/>
            <person name="Li J."/>
            <person name="Zhao F."/>
            <person name="Cao W."/>
        </authorList>
    </citation>
    <scope>NUCLEOTIDE SEQUENCE</scope>
    <source>
        <strain evidence="1">Dsil-2018</strain>
    </source>
</reference>